<evidence type="ECO:0000313" key="1">
    <source>
        <dbReference type="EMBL" id="MPC98654.1"/>
    </source>
</evidence>
<keyword evidence="2" id="KW-1185">Reference proteome</keyword>
<dbReference type="Proteomes" id="UP000324222">
    <property type="component" value="Unassembled WGS sequence"/>
</dbReference>
<accession>A0A5B7K215</accession>
<proteinExistence type="predicted"/>
<dbReference type="EMBL" id="VSRR010115034">
    <property type="protein sequence ID" value="MPC98654.1"/>
    <property type="molecule type" value="Genomic_DNA"/>
</dbReference>
<dbReference type="AlphaFoldDB" id="A0A5B7K215"/>
<name>A0A5B7K215_PORTR</name>
<evidence type="ECO:0000313" key="2">
    <source>
        <dbReference type="Proteomes" id="UP000324222"/>
    </source>
</evidence>
<organism evidence="1 2">
    <name type="scientific">Portunus trituberculatus</name>
    <name type="common">Swimming crab</name>
    <name type="synonym">Neptunus trituberculatus</name>
    <dbReference type="NCBI Taxonomy" id="210409"/>
    <lineage>
        <taxon>Eukaryota</taxon>
        <taxon>Metazoa</taxon>
        <taxon>Ecdysozoa</taxon>
        <taxon>Arthropoda</taxon>
        <taxon>Crustacea</taxon>
        <taxon>Multicrustacea</taxon>
        <taxon>Malacostraca</taxon>
        <taxon>Eumalacostraca</taxon>
        <taxon>Eucarida</taxon>
        <taxon>Decapoda</taxon>
        <taxon>Pleocyemata</taxon>
        <taxon>Brachyura</taxon>
        <taxon>Eubrachyura</taxon>
        <taxon>Portunoidea</taxon>
        <taxon>Portunidae</taxon>
        <taxon>Portuninae</taxon>
        <taxon>Portunus</taxon>
    </lineage>
</organism>
<gene>
    <name evidence="1" type="ORF">E2C01_094032</name>
</gene>
<reference evidence="1 2" key="1">
    <citation type="submission" date="2019-05" db="EMBL/GenBank/DDBJ databases">
        <title>Another draft genome of Portunus trituberculatus and its Hox gene families provides insights of decapod evolution.</title>
        <authorList>
            <person name="Jeong J.-H."/>
            <person name="Song I."/>
            <person name="Kim S."/>
            <person name="Choi T."/>
            <person name="Kim D."/>
            <person name="Ryu S."/>
            <person name="Kim W."/>
        </authorList>
    </citation>
    <scope>NUCLEOTIDE SEQUENCE [LARGE SCALE GENOMIC DNA]</scope>
    <source>
        <tissue evidence="1">Muscle</tissue>
    </source>
</reference>
<sequence>MHEGRLTAPFYSYLPFMGLPISGVLESRATLDQPKSTATGRIFPVAYRSGPYIPIFDIYSTVSGREREGGW</sequence>
<protein>
    <submittedName>
        <fullName evidence="1">Uncharacterized protein</fullName>
    </submittedName>
</protein>
<comment type="caution">
    <text evidence="1">The sequence shown here is derived from an EMBL/GenBank/DDBJ whole genome shotgun (WGS) entry which is preliminary data.</text>
</comment>